<keyword evidence="9 17" id="KW-1133">Transmembrane helix</keyword>
<feature type="domain" description="Resistance to inhibitors of cholinesterase protein 3 N-terminal" evidence="19">
    <location>
        <begin position="17"/>
        <end position="107"/>
    </location>
</feature>
<dbReference type="GO" id="GO:0043679">
    <property type="term" value="C:axon terminus"/>
    <property type="evidence" value="ECO:0007669"/>
    <property type="project" value="TreeGrafter"/>
</dbReference>
<dbReference type="Pfam" id="PF15361">
    <property type="entry name" value="RIC3"/>
    <property type="match status" value="1"/>
</dbReference>
<feature type="transmembrane region" description="Helical" evidence="17">
    <location>
        <begin position="9"/>
        <end position="28"/>
    </location>
</feature>
<dbReference type="FunFam" id="1.20.120.350:FF:000014">
    <property type="entry name" value="Potassium channel, voltage-gated Shaw-related subfamily C, member 4"/>
    <property type="match status" value="1"/>
</dbReference>
<evidence type="ECO:0000256" key="10">
    <source>
        <dbReference type="ARBA" id="ARBA00023065"/>
    </source>
</evidence>
<dbReference type="InterPro" id="IPR027359">
    <property type="entry name" value="Volt_channel_dom_sf"/>
</dbReference>
<dbReference type="InterPro" id="IPR028325">
    <property type="entry name" value="VG_K_chnl"/>
</dbReference>
<dbReference type="GO" id="GO:0045211">
    <property type="term" value="C:postsynaptic membrane"/>
    <property type="evidence" value="ECO:0007669"/>
    <property type="project" value="TreeGrafter"/>
</dbReference>
<dbReference type="GO" id="GO:0008076">
    <property type="term" value="C:voltage-gated potassium channel complex"/>
    <property type="evidence" value="ECO:0007669"/>
    <property type="project" value="InterPro"/>
</dbReference>
<keyword evidence="5 17" id="KW-0812">Transmembrane</keyword>
<evidence type="ECO:0000256" key="6">
    <source>
        <dbReference type="ARBA" id="ARBA00022826"/>
    </source>
</evidence>
<dbReference type="InterPro" id="IPR003974">
    <property type="entry name" value="K_chnl_volt-dep_Kv3"/>
</dbReference>
<feature type="transmembrane region" description="Helical" evidence="17">
    <location>
        <begin position="85"/>
        <end position="106"/>
    </location>
</feature>
<dbReference type="PRINTS" id="PR00169">
    <property type="entry name" value="KCHANNEL"/>
</dbReference>
<sequence length="788" mass="89092">MALSFSQQLVLFFTASLCLFVIFPRLFIGGKARDNKAPDPRLRKGPAPVQQVPPEGVQVQMQQLMEQEVKKENAKFNNNNSNKGYVFTLMPLYAIGVGLFAAYKFLKNQLNELEHRLTQTEKMLNSILTQLDPLTNCVKSVAVEQKNEIMTQLQCIRNLMKKRGMQYAPTEASCERNLDNLIDSLNAMETIGLATNCEPQKGGEEDNGGESDSDLTMPPLEDEHKGGADLMGGTTEHDPHRQEEHGDVGLPSKKDEDLYNKEGVAEMCPSELGKLHCPGDVCGPLFEEELAFWGIDEMDVEPCCWMTYRQHRDAEEALDVFDLNVMGGMRNEKDRDEDEDKHEMEKKRMRVGETEHTRETSGNRWRKWQPIIWNLFEDPYSSWAARFVAFASLFFIMVSITTFCLETHEAFNTIINKTDAVRNESVVELVPQFEIEMDPALTYVEGVCVLWFTFEFLLRVTFSPDKLEFIKSLLNIIDFVAILPFYLEVGLSGLSSTAAKDVLGFLRVVRFVQILRIFKLTRHFVGLRVLGHTLRASVNEFFLLIIFLALGVLIFATMIYYAERFGANPNDPTDSDHTKFKNIPIGFWWAVVTMTTLGYGDMYPQTWSGMLVGALCALAGVLTIAMPVPVIVNNFGMYYSLAMAKQKLPKKRKKHIPPIVQVTSFCRTDLSSACNPMNLRLGQSRLLKSHQSDLSAESDITTEEHLPTQDLHDRGSCFLLAASDYNCTTDSALKSVCLMMSLSFNLNLSDFMEKIIVSKQHSGCQVTDTKLLGPKWSEALKGFKRNWG</sequence>
<evidence type="ECO:0000256" key="2">
    <source>
        <dbReference type="ARBA" id="ARBA00022448"/>
    </source>
</evidence>
<evidence type="ECO:0000256" key="9">
    <source>
        <dbReference type="ARBA" id="ARBA00022989"/>
    </source>
</evidence>
<dbReference type="InterPro" id="IPR005821">
    <property type="entry name" value="Ion_trans_dom"/>
</dbReference>
<feature type="region of interest" description="Disordered" evidence="16">
    <location>
        <begin position="196"/>
        <end position="255"/>
    </location>
</feature>
<keyword evidence="6" id="KW-0631">Potassium channel</keyword>
<gene>
    <name evidence="20" type="ORF">Baya_15049</name>
</gene>
<dbReference type="GO" id="GO:0032809">
    <property type="term" value="C:neuronal cell body membrane"/>
    <property type="evidence" value="ECO:0007669"/>
    <property type="project" value="TreeGrafter"/>
</dbReference>
<evidence type="ECO:0000313" key="20">
    <source>
        <dbReference type="EMBL" id="TTG02113.1"/>
    </source>
</evidence>
<feature type="region of interest" description="Disordered" evidence="16">
    <location>
        <begin position="330"/>
        <end position="356"/>
    </location>
</feature>
<evidence type="ECO:0000256" key="3">
    <source>
        <dbReference type="ARBA" id="ARBA00022538"/>
    </source>
</evidence>
<comment type="catalytic activity">
    <reaction evidence="14">
        <text>K(+)(in) = K(+)(out)</text>
        <dbReference type="Rhea" id="RHEA:29463"/>
        <dbReference type="ChEBI" id="CHEBI:29103"/>
    </reaction>
</comment>
<dbReference type="AlphaFoldDB" id="A0A556VAU2"/>
<evidence type="ECO:0000313" key="21">
    <source>
        <dbReference type="Proteomes" id="UP000319801"/>
    </source>
</evidence>
<keyword evidence="11 17" id="KW-0472">Membrane</keyword>
<dbReference type="GO" id="GO:0005251">
    <property type="term" value="F:delayed rectifier potassium channel activity"/>
    <property type="evidence" value="ECO:0007669"/>
    <property type="project" value="TreeGrafter"/>
</dbReference>
<proteinExistence type="predicted"/>
<keyword evidence="7" id="KW-0851">Voltage-gated channel</keyword>
<feature type="domain" description="Ion transport" evidence="18">
    <location>
        <begin position="386"/>
        <end position="640"/>
    </location>
</feature>
<dbReference type="InterPro" id="IPR011333">
    <property type="entry name" value="SKP1/BTB/POZ_sf"/>
</dbReference>
<evidence type="ECO:0000256" key="13">
    <source>
        <dbReference type="ARBA" id="ARBA00023303"/>
    </source>
</evidence>
<evidence type="ECO:0000256" key="11">
    <source>
        <dbReference type="ARBA" id="ARBA00023136"/>
    </source>
</evidence>
<reference evidence="20 21" key="1">
    <citation type="journal article" date="2019" name="Genome Biol. Evol.">
        <title>Whole-Genome Sequencing of the Giant Devil Catfish, Bagarius yarrelli.</title>
        <authorList>
            <person name="Jiang W."/>
            <person name="Lv Y."/>
            <person name="Cheng L."/>
            <person name="Yang K."/>
            <person name="Chao B."/>
            <person name="Wang X."/>
            <person name="Li Y."/>
            <person name="Pan X."/>
            <person name="You X."/>
            <person name="Zhang Y."/>
            <person name="Yang J."/>
            <person name="Li J."/>
            <person name="Zhang X."/>
            <person name="Liu S."/>
            <person name="Sun C."/>
            <person name="Yang J."/>
            <person name="Shi Q."/>
        </authorList>
    </citation>
    <scope>NUCLEOTIDE SEQUENCE [LARGE SCALE GENOMIC DNA]</scope>
    <source>
        <strain evidence="20">JWS20170419001</strain>
        <tissue evidence="20">Muscle</tissue>
    </source>
</reference>
<keyword evidence="13" id="KW-0407">Ion channel</keyword>
<evidence type="ECO:0000256" key="17">
    <source>
        <dbReference type="SAM" id="Phobius"/>
    </source>
</evidence>
<dbReference type="PRINTS" id="PR01491">
    <property type="entry name" value="KVCHANNEL"/>
</dbReference>
<keyword evidence="15" id="KW-0175">Coiled coil</keyword>
<dbReference type="PANTHER" id="PTHR11537">
    <property type="entry name" value="VOLTAGE-GATED POTASSIUM CHANNEL"/>
    <property type="match status" value="1"/>
</dbReference>
<organism evidence="20 21">
    <name type="scientific">Bagarius yarrelli</name>
    <name type="common">Goonch</name>
    <name type="synonym">Bagrus yarrelli</name>
    <dbReference type="NCBI Taxonomy" id="175774"/>
    <lineage>
        <taxon>Eukaryota</taxon>
        <taxon>Metazoa</taxon>
        <taxon>Chordata</taxon>
        <taxon>Craniata</taxon>
        <taxon>Vertebrata</taxon>
        <taxon>Euteleostomi</taxon>
        <taxon>Actinopterygii</taxon>
        <taxon>Neopterygii</taxon>
        <taxon>Teleostei</taxon>
        <taxon>Ostariophysi</taxon>
        <taxon>Siluriformes</taxon>
        <taxon>Sisoridae</taxon>
        <taxon>Sisorinae</taxon>
        <taxon>Bagarius</taxon>
    </lineage>
</organism>
<comment type="caution">
    <text evidence="20">The sequence shown here is derived from an EMBL/GenBank/DDBJ whole genome shotgun (WGS) entry which is preliminary data.</text>
</comment>
<dbReference type="GO" id="GO:0042734">
    <property type="term" value="C:presynaptic membrane"/>
    <property type="evidence" value="ECO:0007669"/>
    <property type="project" value="TreeGrafter"/>
</dbReference>
<keyword evidence="12" id="KW-0325">Glycoprotein</keyword>
<feature type="transmembrane region" description="Helical" evidence="17">
    <location>
        <begin position="541"/>
        <end position="562"/>
    </location>
</feature>
<feature type="compositionally biased region" description="Basic and acidic residues" evidence="16">
    <location>
        <begin position="341"/>
        <end position="356"/>
    </location>
</feature>
<keyword evidence="4" id="KW-0597">Phosphoprotein</keyword>
<dbReference type="Gene3D" id="1.10.287.70">
    <property type="match status" value="1"/>
</dbReference>
<keyword evidence="10" id="KW-0406">Ion transport</keyword>
<feature type="compositionally biased region" description="Basic and acidic residues" evidence="16">
    <location>
        <begin position="235"/>
        <end position="255"/>
    </location>
</feature>
<dbReference type="PRINTS" id="PR01498">
    <property type="entry name" value="SHAWCHANNEL"/>
</dbReference>
<dbReference type="SUPFAM" id="SSF81324">
    <property type="entry name" value="Voltage-gated potassium channels"/>
    <property type="match status" value="1"/>
</dbReference>
<dbReference type="Gene3D" id="3.30.710.10">
    <property type="entry name" value="Potassium Channel Kv1.1, Chain A"/>
    <property type="match status" value="1"/>
</dbReference>
<comment type="subcellular location">
    <subcellularLocation>
        <location evidence="1">Membrane</location>
        <topology evidence="1">Multi-pass membrane protein</topology>
    </subcellularLocation>
</comment>
<dbReference type="InterPro" id="IPR003968">
    <property type="entry name" value="K_chnl_volt-dep_Kv"/>
</dbReference>
<dbReference type="SUPFAM" id="SSF54695">
    <property type="entry name" value="POZ domain"/>
    <property type="match status" value="1"/>
</dbReference>
<feature type="coiled-coil region" evidence="15">
    <location>
        <begin position="103"/>
        <end position="130"/>
    </location>
</feature>
<evidence type="ECO:0000256" key="7">
    <source>
        <dbReference type="ARBA" id="ARBA00022882"/>
    </source>
</evidence>
<keyword evidence="3" id="KW-0633">Potassium transport</keyword>
<dbReference type="InterPro" id="IPR032763">
    <property type="entry name" value="RIC3_N"/>
</dbReference>
<evidence type="ECO:0000256" key="1">
    <source>
        <dbReference type="ARBA" id="ARBA00004141"/>
    </source>
</evidence>
<evidence type="ECO:0000259" key="19">
    <source>
        <dbReference type="Pfam" id="PF15361"/>
    </source>
</evidence>
<dbReference type="EMBL" id="VCAZ01000199">
    <property type="protein sequence ID" value="TTG02113.1"/>
    <property type="molecule type" value="Genomic_DNA"/>
</dbReference>
<keyword evidence="8" id="KW-0630">Potassium</keyword>
<evidence type="ECO:0000256" key="8">
    <source>
        <dbReference type="ARBA" id="ARBA00022958"/>
    </source>
</evidence>
<evidence type="ECO:0000256" key="15">
    <source>
        <dbReference type="SAM" id="Coils"/>
    </source>
</evidence>
<evidence type="ECO:0000256" key="12">
    <source>
        <dbReference type="ARBA" id="ARBA00023180"/>
    </source>
</evidence>
<keyword evidence="21" id="KW-1185">Reference proteome</keyword>
<dbReference type="PANTHER" id="PTHR11537:SF172">
    <property type="entry name" value="POTASSIUM VOLTAGE-GATED CHANNEL SUBFAMILY C MEMBER 2"/>
    <property type="match status" value="1"/>
</dbReference>
<dbReference type="Gene3D" id="1.20.120.350">
    <property type="entry name" value="Voltage-gated potassium channels. Chain C"/>
    <property type="match status" value="1"/>
</dbReference>
<dbReference type="FunFam" id="1.10.287.70:FF:000011">
    <property type="entry name" value="Potassium channel, voltage-gated Shaw-related subfamily C, member 4"/>
    <property type="match status" value="1"/>
</dbReference>
<evidence type="ECO:0000256" key="14">
    <source>
        <dbReference type="ARBA" id="ARBA00034430"/>
    </source>
</evidence>
<evidence type="ECO:0000256" key="5">
    <source>
        <dbReference type="ARBA" id="ARBA00022692"/>
    </source>
</evidence>
<dbReference type="GO" id="GO:0032590">
    <property type="term" value="C:dendrite membrane"/>
    <property type="evidence" value="ECO:0007669"/>
    <property type="project" value="TreeGrafter"/>
</dbReference>
<dbReference type="Pfam" id="PF00520">
    <property type="entry name" value="Ion_trans"/>
    <property type="match status" value="1"/>
</dbReference>
<protein>
    <submittedName>
        <fullName evidence="20">Potassium voltage-gated channel subfamily C member 2</fullName>
    </submittedName>
</protein>
<dbReference type="GO" id="GO:0001508">
    <property type="term" value="P:action potential"/>
    <property type="evidence" value="ECO:0007669"/>
    <property type="project" value="TreeGrafter"/>
</dbReference>
<accession>A0A556VAU2</accession>
<name>A0A556VAU2_BAGYA</name>
<dbReference type="OrthoDB" id="10025005at2759"/>
<feature type="transmembrane region" description="Helical" evidence="17">
    <location>
        <begin position="383"/>
        <end position="403"/>
    </location>
</feature>
<dbReference type="Proteomes" id="UP000319801">
    <property type="component" value="Unassembled WGS sequence"/>
</dbReference>
<evidence type="ECO:0000256" key="16">
    <source>
        <dbReference type="SAM" id="MobiDB-lite"/>
    </source>
</evidence>
<evidence type="ECO:0000259" key="18">
    <source>
        <dbReference type="Pfam" id="PF00520"/>
    </source>
</evidence>
<evidence type="ECO:0000256" key="4">
    <source>
        <dbReference type="ARBA" id="ARBA00022553"/>
    </source>
</evidence>
<feature type="transmembrane region" description="Helical" evidence="17">
    <location>
        <begin position="583"/>
        <end position="600"/>
    </location>
</feature>
<feature type="transmembrane region" description="Helical" evidence="17">
    <location>
        <begin position="612"/>
        <end position="641"/>
    </location>
</feature>
<keyword evidence="2" id="KW-0813">Transport</keyword>